<dbReference type="PROSITE" id="PS51184">
    <property type="entry name" value="JMJC"/>
    <property type="match status" value="1"/>
</dbReference>
<organism evidence="2 3">
    <name type="scientific">Geranomyces variabilis</name>
    <dbReference type="NCBI Taxonomy" id="109894"/>
    <lineage>
        <taxon>Eukaryota</taxon>
        <taxon>Fungi</taxon>
        <taxon>Fungi incertae sedis</taxon>
        <taxon>Chytridiomycota</taxon>
        <taxon>Chytridiomycota incertae sedis</taxon>
        <taxon>Chytridiomycetes</taxon>
        <taxon>Spizellomycetales</taxon>
        <taxon>Powellomycetaceae</taxon>
        <taxon>Geranomyces</taxon>
    </lineage>
</organism>
<name>A0AAD5TG80_9FUNG</name>
<sequence length="360" mass="39420">MTSVANSIIEKELARNARQARSLRPVQTPRLAGPPTPLEFARHVRANLPCVIAGVGESWPACTKWRSRDYLESAMQGRKVTVSVTPNGLADAVVEGRFVLPFEQKMPFTELLDELSWQHSHPPPAWESGQATGAPPVYYVQSQNDNLGSSGDSEFDPLLADVPRDISFATAALGKAPDAVNVWFGSANASTAVHKDHYENLYLVIAGVKTFVLIPPTELFCLYEKPYTTAHYVPSSTPIAGDTIWSIVDDVPSSTTPWASVDPIQPNVAAYPLFRHCKPVIVTVSAGEMLYLPSMWGHQVLQQEEELEGGFRAAIAVNYWYDMEYGDAFCAVGLGVRLGRAVAGIEEWEAEDSESEPDVD</sequence>
<dbReference type="PANTHER" id="PTHR12461:SF99">
    <property type="entry name" value="BIFUNCTIONAL PEPTIDASE AND (3S)-LYSYL HYDROXYLASE JMJD7"/>
    <property type="match status" value="1"/>
</dbReference>
<keyword evidence="3" id="KW-1185">Reference proteome</keyword>
<dbReference type="PANTHER" id="PTHR12461">
    <property type="entry name" value="HYPOXIA-INDUCIBLE FACTOR 1 ALPHA INHIBITOR-RELATED"/>
    <property type="match status" value="1"/>
</dbReference>
<evidence type="ECO:0000259" key="1">
    <source>
        <dbReference type="PROSITE" id="PS51184"/>
    </source>
</evidence>
<feature type="domain" description="JmjC" evidence="1">
    <location>
        <begin position="137"/>
        <end position="336"/>
    </location>
</feature>
<evidence type="ECO:0000313" key="3">
    <source>
        <dbReference type="Proteomes" id="UP001212152"/>
    </source>
</evidence>
<dbReference type="Pfam" id="PF13621">
    <property type="entry name" value="Cupin_8"/>
    <property type="match status" value="1"/>
</dbReference>
<protein>
    <submittedName>
        <fullName evidence="2">JmjC domain-containing protein 7</fullName>
    </submittedName>
</protein>
<evidence type="ECO:0000313" key="2">
    <source>
        <dbReference type="EMBL" id="KAJ3175685.1"/>
    </source>
</evidence>
<proteinExistence type="predicted"/>
<dbReference type="Proteomes" id="UP001212152">
    <property type="component" value="Unassembled WGS sequence"/>
</dbReference>
<dbReference type="EMBL" id="JADGJQ010000049">
    <property type="protein sequence ID" value="KAJ3175685.1"/>
    <property type="molecule type" value="Genomic_DNA"/>
</dbReference>
<comment type="caution">
    <text evidence="2">The sequence shown here is derived from an EMBL/GenBank/DDBJ whole genome shotgun (WGS) entry which is preliminary data.</text>
</comment>
<accession>A0AAD5TG80</accession>
<dbReference type="SUPFAM" id="SSF51197">
    <property type="entry name" value="Clavaminate synthase-like"/>
    <property type="match status" value="1"/>
</dbReference>
<dbReference type="AlphaFoldDB" id="A0AAD5TG80"/>
<dbReference type="Gene3D" id="2.60.120.10">
    <property type="entry name" value="Jelly Rolls"/>
    <property type="match status" value="1"/>
</dbReference>
<dbReference type="InterPro" id="IPR041667">
    <property type="entry name" value="Cupin_8"/>
</dbReference>
<dbReference type="InterPro" id="IPR014710">
    <property type="entry name" value="RmlC-like_jellyroll"/>
</dbReference>
<dbReference type="SMART" id="SM00558">
    <property type="entry name" value="JmjC"/>
    <property type="match status" value="1"/>
</dbReference>
<reference evidence="2" key="1">
    <citation type="submission" date="2020-05" db="EMBL/GenBank/DDBJ databases">
        <title>Phylogenomic resolution of chytrid fungi.</title>
        <authorList>
            <person name="Stajich J.E."/>
            <person name="Amses K."/>
            <person name="Simmons R."/>
            <person name="Seto K."/>
            <person name="Myers J."/>
            <person name="Bonds A."/>
            <person name="Quandt C.A."/>
            <person name="Barry K."/>
            <person name="Liu P."/>
            <person name="Grigoriev I."/>
            <person name="Longcore J.E."/>
            <person name="James T.Y."/>
        </authorList>
    </citation>
    <scope>NUCLEOTIDE SEQUENCE</scope>
    <source>
        <strain evidence="2">JEL0379</strain>
    </source>
</reference>
<gene>
    <name evidence="2" type="primary">JMJD7</name>
    <name evidence="2" type="ORF">HDU87_005828</name>
</gene>
<dbReference type="InterPro" id="IPR003347">
    <property type="entry name" value="JmjC_dom"/>
</dbReference>